<evidence type="ECO:0000256" key="11">
    <source>
        <dbReference type="ARBA" id="ARBA00023180"/>
    </source>
</evidence>
<dbReference type="PROSITE" id="PS01186">
    <property type="entry name" value="EGF_2"/>
    <property type="match status" value="1"/>
</dbReference>
<dbReference type="PANTHER" id="PTHR22722">
    <property type="entry name" value="LOW-DENSITY LIPOPROTEIN RECEPTOR-RELATED PROTEIN 2-RELATED"/>
    <property type="match status" value="1"/>
</dbReference>
<dbReference type="InterPro" id="IPR026823">
    <property type="entry name" value="cEGF"/>
</dbReference>
<keyword evidence="7" id="KW-1133">Transmembrane helix</keyword>
<evidence type="ECO:0000256" key="13">
    <source>
        <dbReference type="PROSITE-ProRule" id="PRU00461"/>
    </source>
</evidence>
<dbReference type="InterPro" id="IPR023415">
    <property type="entry name" value="LDLR_class-A_CS"/>
</dbReference>
<dbReference type="SUPFAM" id="SSF57424">
    <property type="entry name" value="LDL receptor-like module"/>
    <property type="match status" value="2"/>
</dbReference>
<feature type="domain" description="EGF-like" evidence="15">
    <location>
        <begin position="976"/>
        <end position="991"/>
    </location>
</feature>
<accession>A0ABM4DLW1</accession>
<evidence type="ECO:0000256" key="2">
    <source>
        <dbReference type="ARBA" id="ARBA00022536"/>
    </source>
</evidence>
<dbReference type="InterPro" id="IPR000033">
    <property type="entry name" value="LDLR_classB_rpt"/>
</dbReference>
<feature type="disulfide bond" evidence="12">
    <location>
        <begin position="865"/>
        <end position="880"/>
    </location>
</feature>
<dbReference type="InterPro" id="IPR011042">
    <property type="entry name" value="6-blade_b-propeller_TolB-like"/>
</dbReference>
<evidence type="ECO:0000256" key="8">
    <source>
        <dbReference type="ARBA" id="ARBA00023136"/>
    </source>
</evidence>
<dbReference type="InterPro" id="IPR002172">
    <property type="entry name" value="LDrepeatLR_classA_rpt"/>
</dbReference>
<dbReference type="InterPro" id="IPR036055">
    <property type="entry name" value="LDL_receptor-like_sf"/>
</dbReference>
<dbReference type="Gene3D" id="2.10.25.10">
    <property type="entry name" value="Laminin"/>
    <property type="match status" value="2"/>
</dbReference>
<name>A0ABM4DLW1_HYDVU</name>
<proteinExistence type="predicted"/>
<comment type="caution">
    <text evidence="12">Lacks conserved residue(s) required for the propagation of feature annotation.</text>
</comment>
<dbReference type="PRINTS" id="PR00261">
    <property type="entry name" value="LDLRECEPTOR"/>
</dbReference>
<evidence type="ECO:0000256" key="12">
    <source>
        <dbReference type="PROSITE-ProRule" id="PRU00124"/>
    </source>
</evidence>
<evidence type="ECO:0000256" key="6">
    <source>
        <dbReference type="ARBA" id="ARBA00022737"/>
    </source>
</evidence>
<keyword evidence="6" id="KW-0677">Repeat</keyword>
<keyword evidence="8" id="KW-0472">Membrane</keyword>
<keyword evidence="14" id="KW-0175">Coiled coil</keyword>
<dbReference type="SMART" id="SM00179">
    <property type="entry name" value="EGF_CA"/>
    <property type="match status" value="1"/>
</dbReference>
<evidence type="ECO:0000259" key="15">
    <source>
        <dbReference type="PROSITE" id="PS01186"/>
    </source>
</evidence>
<evidence type="ECO:0000256" key="9">
    <source>
        <dbReference type="ARBA" id="ARBA00023157"/>
    </source>
</evidence>
<evidence type="ECO:0000313" key="16">
    <source>
        <dbReference type="Proteomes" id="UP001652625"/>
    </source>
</evidence>
<evidence type="ECO:0000256" key="10">
    <source>
        <dbReference type="ARBA" id="ARBA00023170"/>
    </source>
</evidence>
<dbReference type="CDD" id="cd00112">
    <property type="entry name" value="LDLa"/>
    <property type="match status" value="2"/>
</dbReference>
<feature type="disulfide bond" evidence="12">
    <location>
        <begin position="904"/>
        <end position="919"/>
    </location>
</feature>
<dbReference type="InterPro" id="IPR001881">
    <property type="entry name" value="EGF-like_Ca-bd_dom"/>
</dbReference>
<dbReference type="PROSITE" id="PS51120">
    <property type="entry name" value="LDLRB"/>
    <property type="match status" value="1"/>
</dbReference>
<keyword evidence="4" id="KW-0812">Transmembrane</keyword>
<evidence type="ECO:0000256" key="7">
    <source>
        <dbReference type="ARBA" id="ARBA00022989"/>
    </source>
</evidence>
<dbReference type="InterPro" id="IPR018097">
    <property type="entry name" value="EGF_Ca-bd_CS"/>
</dbReference>
<evidence type="ECO:0000256" key="3">
    <source>
        <dbReference type="ARBA" id="ARBA00022583"/>
    </source>
</evidence>
<keyword evidence="2" id="KW-0245">EGF-like domain</keyword>
<dbReference type="SMART" id="SM00181">
    <property type="entry name" value="EGF"/>
    <property type="match status" value="2"/>
</dbReference>
<dbReference type="Gene3D" id="4.10.400.10">
    <property type="entry name" value="Low-density Lipoprotein Receptor"/>
    <property type="match status" value="2"/>
</dbReference>
<gene>
    <name evidence="17" type="primary">LOC136091754</name>
</gene>
<comment type="subcellular location">
    <subcellularLocation>
        <location evidence="1">Membrane</location>
        <topology evidence="1">Single-pass membrane protein</topology>
    </subcellularLocation>
</comment>
<dbReference type="Pfam" id="PF12662">
    <property type="entry name" value="cEGF"/>
    <property type="match status" value="1"/>
</dbReference>
<dbReference type="Proteomes" id="UP001652625">
    <property type="component" value="Chromosome 15"/>
</dbReference>
<feature type="disulfide bond" evidence="12">
    <location>
        <begin position="892"/>
        <end position="910"/>
    </location>
</feature>
<dbReference type="GeneID" id="136091754"/>
<sequence>MEKIIKKAKDFEDLLGSHKYKILSNGFVYNVFLKQNRNATETAKYLIQQFSKSECKVSSLTLSILRVNEKIQFFKRHIHYSWDRIVVFLSEDFKFPLARASLLPVQPKTPPSVSLLKTRINRECHSCEKRKLYNKALLTQNKKLRTVIKTVKKEKTTISKTFQVKRVNQLIKRTSRRISKYQLKAQKYEADVISLTKSLKKLNLKCKSLVKENKSCKKKILALEFTILDLEKKLRVQDLALKESDITIDQLNCDINQIEKGSIFTKEKKSFNASLRLVVYHCLESNVPVDAIPKVIMSCASLGNVNLKPQDLPNLSTIAQMSRKMGVIALLQVAETIINADVVTLAFDATTIKGIHINQIHFATKQQILTASITELPGGKAEDYVKHITDTIEDLANTYAAYYKLEIADVMKKLMGKIMSNLTDRASVNHAAVVKLNSILEKELLELNCHLHPLDGIASETRKAHQKLNDTIPSTTYGSDCRAANLLYSISKLRYKAKGDPHGFKSFLKQSGLSCSTFPRYVGNRLHILFCSAGIVYRHRQILVNYLEKYCNNTTLLRTSLLRDFKNEEIMIHLQALGLWGKFLTGPWMALFYAEEKQRNHFELAEYPKSAIKVVEILCNEPEFLLSSQLDAFGRPLISDETLVTLRIIEGKYLEQLLSVLKIIANATVTVLKRQLSRYLTGELSTPSQFMQDKAVSVPINNIWAEKTLGMIDFFTRRAPNAEISFLDENSLDIVHNSIFSSLSEYQRVKVLEMLNEDPVKIEGARVEHLWNEERDEVAYKGRIVMKLPPVTGKVVSFIIAYWKEDEEEDDPEDFKIPVENLLADVALECTVNNGSIDIVCDNCLLDVEFRCVKSQKCISNRFLCDYVKDCDDASDELNCNYTECTAGDFQCENKHCILLSHRCDNTDDCGDNIDEVSCGKCENSTKCIPIDSVCNEINDCPLSDDEGPLCKLNGCLQKNGGCYHFFSQTPNSVQCSCRSGYILSNDSQTCENINECFINNGMCSQLCYDTKWSYKCICAEGYFLREGSQSCTAGGPSPSIIFSDGKSIREINSATDGLKSLVDGLSNAIGVDFHWQEQRLYWSDVGTDKIERMFLNGSGREVIISQGMNSPEGIAIDWVAENIYWSDVFGYY</sequence>
<reference evidence="17" key="1">
    <citation type="submission" date="2025-08" db="UniProtKB">
        <authorList>
            <consortium name="RefSeq"/>
        </authorList>
    </citation>
    <scope>IDENTIFICATION</scope>
</reference>
<dbReference type="Gene3D" id="2.120.10.30">
    <property type="entry name" value="TolB, C-terminal domain"/>
    <property type="match status" value="1"/>
</dbReference>
<dbReference type="PANTHER" id="PTHR22722:SF14">
    <property type="entry name" value="MEGALIN, ISOFORM A"/>
    <property type="match status" value="1"/>
</dbReference>
<dbReference type="SUPFAM" id="SSF63825">
    <property type="entry name" value="YWTD domain"/>
    <property type="match status" value="1"/>
</dbReference>
<dbReference type="SUPFAM" id="SSF57196">
    <property type="entry name" value="EGF/Laminin"/>
    <property type="match status" value="2"/>
</dbReference>
<keyword evidence="3" id="KW-0254">Endocytosis</keyword>
<dbReference type="PROSITE" id="PS01187">
    <property type="entry name" value="EGF_CA"/>
    <property type="match status" value="1"/>
</dbReference>
<feature type="disulfide bond" evidence="12">
    <location>
        <begin position="885"/>
        <end position="897"/>
    </location>
</feature>
<dbReference type="SMART" id="SM00192">
    <property type="entry name" value="LDLa"/>
    <property type="match status" value="3"/>
</dbReference>
<protein>
    <submittedName>
        <fullName evidence="17">Uncharacterized protein LOC136091754</fullName>
    </submittedName>
</protein>
<evidence type="ECO:0000256" key="5">
    <source>
        <dbReference type="ARBA" id="ARBA00022729"/>
    </source>
</evidence>
<dbReference type="Pfam" id="PF00058">
    <property type="entry name" value="Ldl_recept_b"/>
    <property type="match status" value="1"/>
</dbReference>
<feature type="repeat" description="LDL-receptor class B" evidence="13">
    <location>
        <begin position="1079"/>
        <end position="1121"/>
    </location>
</feature>
<evidence type="ECO:0000256" key="4">
    <source>
        <dbReference type="ARBA" id="ARBA00022692"/>
    </source>
</evidence>
<keyword evidence="10" id="KW-0675">Receptor</keyword>
<keyword evidence="5" id="KW-0732">Signal</keyword>
<dbReference type="InterPro" id="IPR051221">
    <property type="entry name" value="LDLR-related"/>
</dbReference>
<dbReference type="SMART" id="SM00135">
    <property type="entry name" value="LY"/>
    <property type="match status" value="2"/>
</dbReference>
<feature type="coiled-coil region" evidence="14">
    <location>
        <begin position="134"/>
        <end position="219"/>
    </location>
</feature>
<keyword evidence="9 12" id="KW-1015">Disulfide bond</keyword>
<dbReference type="PROSITE" id="PS01209">
    <property type="entry name" value="LDLRA_1"/>
    <property type="match status" value="1"/>
</dbReference>
<organism evidence="16 17">
    <name type="scientific">Hydra vulgaris</name>
    <name type="common">Hydra</name>
    <name type="synonym">Hydra attenuata</name>
    <dbReference type="NCBI Taxonomy" id="6087"/>
    <lineage>
        <taxon>Eukaryota</taxon>
        <taxon>Metazoa</taxon>
        <taxon>Cnidaria</taxon>
        <taxon>Hydrozoa</taxon>
        <taxon>Hydroidolina</taxon>
        <taxon>Anthoathecata</taxon>
        <taxon>Aplanulata</taxon>
        <taxon>Hydridae</taxon>
        <taxon>Hydra</taxon>
    </lineage>
</organism>
<evidence type="ECO:0000256" key="14">
    <source>
        <dbReference type="SAM" id="Coils"/>
    </source>
</evidence>
<dbReference type="RefSeq" id="XP_065675535.1">
    <property type="nucleotide sequence ID" value="XM_065819463.1"/>
</dbReference>
<dbReference type="Pfam" id="PF00057">
    <property type="entry name" value="Ldl_recept_a"/>
    <property type="match status" value="2"/>
</dbReference>
<evidence type="ECO:0000256" key="1">
    <source>
        <dbReference type="ARBA" id="ARBA00004167"/>
    </source>
</evidence>
<keyword evidence="11" id="KW-0325">Glycoprotein</keyword>
<keyword evidence="16" id="KW-1185">Reference proteome</keyword>
<dbReference type="PROSITE" id="PS50068">
    <property type="entry name" value="LDLRA_2"/>
    <property type="match status" value="2"/>
</dbReference>
<evidence type="ECO:0000313" key="17">
    <source>
        <dbReference type="RefSeq" id="XP_065675535.1"/>
    </source>
</evidence>
<dbReference type="InterPro" id="IPR000742">
    <property type="entry name" value="EGF"/>
</dbReference>